<gene>
    <name evidence="2" type="ORF">HMPREF9555_01619</name>
</gene>
<organism evidence="2 3">
    <name type="scientific">Selenomonas artemidis F0399</name>
    <dbReference type="NCBI Taxonomy" id="749551"/>
    <lineage>
        <taxon>Bacteria</taxon>
        <taxon>Bacillati</taxon>
        <taxon>Bacillota</taxon>
        <taxon>Negativicutes</taxon>
        <taxon>Selenomonadales</taxon>
        <taxon>Selenomonadaceae</taxon>
        <taxon>Selenomonas</taxon>
    </lineage>
</organism>
<dbReference type="InterPro" id="IPR010106">
    <property type="entry name" value="RpnA"/>
</dbReference>
<dbReference type="NCBIfam" id="TIGR01784">
    <property type="entry name" value="T_den_put_tspse"/>
    <property type="match status" value="1"/>
</dbReference>
<dbReference type="PANTHER" id="PTHR41317:SF1">
    <property type="entry name" value="PD-(D_E)XK NUCLEASE FAMILY TRANSPOSASE"/>
    <property type="match status" value="1"/>
</dbReference>
<comment type="caution">
    <text evidence="2">The sequence shown here is derived from an EMBL/GenBank/DDBJ whole genome shotgun (WGS) entry which is preliminary data.</text>
</comment>
<evidence type="ECO:0000313" key="2">
    <source>
        <dbReference type="EMBL" id="EFW29214.1"/>
    </source>
</evidence>
<sequence length="304" mass="34966">MKSWEELTICDDYMFKLIMSRKRICRKVLERILHIEISDIHYLEAEKPMKPSYRSKGVRLDVYVRDDTHTVYNIEMQVRQPEGDGLAKRTRYYQSMIDADLLAAGADYDELNQTIIIFICPFDPFGKDRCIYTFENLCREDTSLLLRDGAQKIFLNTKGTAGDVSDALKAFLSYVDGVLSGDALVQEIEDEIRKVKTEEGERVEYMTFAMKMRDEWKAGMSEGRMEGRKEGRKEGIKEGRKEGRKEGIKEGRKEGEKSGAQKERAANLQHLVAQLKISAEQAMDLLQVPAAERPMYQELLQGTH</sequence>
<evidence type="ECO:0000256" key="1">
    <source>
        <dbReference type="SAM" id="MobiDB-lite"/>
    </source>
</evidence>
<dbReference type="Pfam" id="PF12784">
    <property type="entry name" value="PDDEXK_2"/>
    <property type="match status" value="1"/>
</dbReference>
<dbReference type="HOGENOM" id="CLU_071023_2_2_9"/>
<reference evidence="2 3" key="1">
    <citation type="submission" date="2010-08" db="EMBL/GenBank/DDBJ databases">
        <authorList>
            <person name="Weinstock G."/>
            <person name="Sodergren E."/>
            <person name="Clifton S."/>
            <person name="Fulton L."/>
            <person name="Fulton B."/>
            <person name="Courtney L."/>
            <person name="Fronick C."/>
            <person name="Harrison M."/>
            <person name="Strong C."/>
            <person name="Farmer C."/>
            <person name="Delahaunty K."/>
            <person name="Markovic C."/>
            <person name="Hall O."/>
            <person name="Minx P."/>
            <person name="Tomlinson C."/>
            <person name="Mitreva M."/>
            <person name="Hou S."/>
            <person name="Chen J."/>
            <person name="Wollam A."/>
            <person name="Pepin K.H."/>
            <person name="Johnson M."/>
            <person name="Bhonagiri V."/>
            <person name="Zhang X."/>
            <person name="Suruliraj S."/>
            <person name="Warren W."/>
            <person name="Chinwalla A."/>
            <person name="Mardis E.R."/>
            <person name="Wilson R.K."/>
        </authorList>
    </citation>
    <scope>NUCLEOTIDE SEQUENCE [LARGE SCALE GENOMIC DNA]</scope>
    <source>
        <strain evidence="2 3">F0399</strain>
    </source>
</reference>
<keyword evidence="3" id="KW-1185">Reference proteome</keyword>
<feature type="region of interest" description="Disordered" evidence="1">
    <location>
        <begin position="219"/>
        <end position="265"/>
    </location>
</feature>
<proteinExistence type="predicted"/>
<dbReference type="RefSeq" id="WP_009350265.1">
    <property type="nucleotide sequence ID" value="NZ_GL638147.1"/>
</dbReference>
<dbReference type="EMBL" id="AECV01000035">
    <property type="protein sequence ID" value="EFW29214.1"/>
    <property type="molecule type" value="Genomic_DNA"/>
</dbReference>
<evidence type="ECO:0000313" key="3">
    <source>
        <dbReference type="Proteomes" id="UP000004633"/>
    </source>
</evidence>
<dbReference type="STRING" id="749551.HMPREF9555_01619"/>
<dbReference type="AlphaFoldDB" id="E7N3M9"/>
<name>E7N3M9_9FIRM</name>
<dbReference type="PANTHER" id="PTHR41317">
    <property type="entry name" value="PD-(D_E)XK NUCLEASE FAMILY TRANSPOSASE"/>
    <property type="match status" value="1"/>
</dbReference>
<dbReference type="Proteomes" id="UP000004633">
    <property type="component" value="Unassembled WGS sequence"/>
</dbReference>
<accession>E7N3M9</accession>
<evidence type="ECO:0008006" key="4">
    <source>
        <dbReference type="Google" id="ProtNLM"/>
    </source>
</evidence>
<protein>
    <recommendedName>
        <fullName evidence="4">Rpn family recombination-promoting nuclease/putative transposase</fullName>
    </recommendedName>
</protein>